<evidence type="ECO:0000313" key="4">
    <source>
        <dbReference type="EMBL" id="PSS06637.1"/>
    </source>
</evidence>
<feature type="compositionally biased region" description="Basic and acidic residues" evidence="1">
    <location>
        <begin position="774"/>
        <end position="783"/>
    </location>
</feature>
<feature type="region of interest" description="Disordered" evidence="1">
    <location>
        <begin position="620"/>
        <end position="666"/>
    </location>
</feature>
<proteinExistence type="predicted"/>
<keyword evidence="5" id="KW-1185">Reference proteome</keyword>
<feature type="region of interest" description="Disordered" evidence="1">
    <location>
        <begin position="712"/>
        <end position="740"/>
    </location>
</feature>
<keyword evidence="2" id="KW-0472">Membrane</keyword>
<dbReference type="OrthoDB" id="3185525at2759"/>
<feature type="region of interest" description="Disordered" evidence="1">
    <location>
        <begin position="1"/>
        <end position="20"/>
    </location>
</feature>
<evidence type="ECO:0000313" key="5">
    <source>
        <dbReference type="Proteomes" id="UP000186601"/>
    </source>
</evidence>
<dbReference type="Proteomes" id="UP000186601">
    <property type="component" value="Unassembled WGS sequence"/>
</dbReference>
<gene>
    <name evidence="4" type="ORF">PHLCEN_2v3593</name>
</gene>
<evidence type="ECO:0000256" key="2">
    <source>
        <dbReference type="SAM" id="Phobius"/>
    </source>
</evidence>
<feature type="region of interest" description="Disordered" evidence="1">
    <location>
        <begin position="765"/>
        <end position="801"/>
    </location>
</feature>
<keyword evidence="2" id="KW-0812">Transmembrane</keyword>
<name>A0A2R6QEU3_9APHY</name>
<feature type="transmembrane region" description="Helical" evidence="2">
    <location>
        <begin position="124"/>
        <end position="146"/>
    </location>
</feature>
<accession>A0A2R6QEU3</accession>
<dbReference type="AlphaFoldDB" id="A0A2R6QEU3"/>
<comment type="caution">
    <text evidence="4">The sequence shown here is derived from an EMBL/GenBank/DDBJ whole genome shotgun (WGS) entry which is preliminary data.</text>
</comment>
<sequence>MSSSEEKDNPKAGGSVEANPANLKTGWSAIEDYAWRNDEQSMKVFSEDIDTLLVFAGLFSAVLTAFVVPAFGMLQQDNVQVSADILARISAKLDSFQITPSFINSTASHDPSPSPFTVSTSARWINILWFLSLLFSLSSALFGILAKQWIREYLQWNQTTASPRQNVILRQLRSEAWVKWKVPAGIAAIPALLEVAVVLFLVGLIIFVWTLDFVVALVISISAGIILTMAFIITTLPAFFQHCPYKSPTGWACAFIYDMVVRYLYRIRFQFERRSISVLPYFPSWRHRDLHISRKLSTEVSNCAEDGILPWYEDSTTEHIKTIAQMRPLVQALAWVHEGSEDPRLSSEVVRCLDTLLIAGSDDAGWQLSGTLYTLWKFCSRDGRMNHFPRVGSLLDAFFDDAGSRIVHVYTLSSGLGVETYDTLIDGGHIWRALQYLDDSQRRLLINLVLGDLEACLIGKPWDTTVGNEHTNKRRRKWIANPNCADPSARHRFAMMADWLLSHLDWSDEHNPDVLLQKMTEAARISLDNSYLNCGCYHDLPWIKSLLYLGLSDYPQSMSSLFDILDQFKFVNTSSSHPLEYSDLLDESGKVVAVITGEGVKEDYEEAKATILRYLDSDRSTSRGADDLARDGGDVGEGVIDMVDGHPNPCNTPGDDGPSEGTGQEEGEVGAALDAITVSSGSESAHKGASTNIPNMAATEDAEQTQALVKCGEHAADDTSPPISRSTHPSASTDDRAFGPPNPLSGQFEGVWSIGVHDGRIGIDSEEGILEDGVEGRIERDSNESEIEMQGMSTTSRAHIH</sequence>
<feature type="transmembrane region" description="Helical" evidence="2">
    <location>
        <begin position="182"/>
        <end position="207"/>
    </location>
</feature>
<protein>
    <recommendedName>
        <fullName evidence="3">DUF6535 domain-containing protein</fullName>
    </recommendedName>
</protein>
<dbReference type="EMBL" id="MLYV02000358">
    <property type="protein sequence ID" value="PSS06637.1"/>
    <property type="molecule type" value="Genomic_DNA"/>
</dbReference>
<dbReference type="Pfam" id="PF20153">
    <property type="entry name" value="DUF6535"/>
    <property type="match status" value="1"/>
</dbReference>
<feature type="transmembrane region" description="Helical" evidence="2">
    <location>
        <begin position="52"/>
        <end position="74"/>
    </location>
</feature>
<feature type="compositionally biased region" description="Basic and acidic residues" evidence="1">
    <location>
        <begin position="1"/>
        <end position="10"/>
    </location>
</feature>
<feature type="compositionally biased region" description="Polar residues" evidence="1">
    <location>
        <begin position="721"/>
        <end position="732"/>
    </location>
</feature>
<evidence type="ECO:0000259" key="3">
    <source>
        <dbReference type="Pfam" id="PF20153"/>
    </source>
</evidence>
<reference evidence="4 5" key="1">
    <citation type="submission" date="2018-02" db="EMBL/GenBank/DDBJ databases">
        <title>Genome sequence of the basidiomycete white-rot fungus Phlebia centrifuga.</title>
        <authorList>
            <person name="Granchi Z."/>
            <person name="Peng M."/>
            <person name="de Vries R.P."/>
            <person name="Hilden K."/>
            <person name="Makela M.R."/>
            <person name="Grigoriev I."/>
            <person name="Riley R."/>
        </authorList>
    </citation>
    <scope>NUCLEOTIDE SEQUENCE [LARGE SCALE GENOMIC DNA]</scope>
    <source>
        <strain evidence="4 5">FBCC195</strain>
    </source>
</reference>
<organism evidence="4 5">
    <name type="scientific">Hermanssonia centrifuga</name>
    <dbReference type="NCBI Taxonomy" id="98765"/>
    <lineage>
        <taxon>Eukaryota</taxon>
        <taxon>Fungi</taxon>
        <taxon>Dikarya</taxon>
        <taxon>Basidiomycota</taxon>
        <taxon>Agaricomycotina</taxon>
        <taxon>Agaricomycetes</taxon>
        <taxon>Polyporales</taxon>
        <taxon>Meruliaceae</taxon>
        <taxon>Hermanssonia</taxon>
    </lineage>
</organism>
<feature type="transmembrane region" description="Helical" evidence="2">
    <location>
        <begin position="213"/>
        <end position="236"/>
    </location>
</feature>
<dbReference type="InterPro" id="IPR045338">
    <property type="entry name" value="DUF6535"/>
</dbReference>
<feature type="compositionally biased region" description="Basic and acidic residues" evidence="1">
    <location>
        <begin position="620"/>
        <end position="633"/>
    </location>
</feature>
<feature type="compositionally biased region" description="Polar residues" evidence="1">
    <location>
        <begin position="791"/>
        <end position="801"/>
    </location>
</feature>
<evidence type="ECO:0000256" key="1">
    <source>
        <dbReference type="SAM" id="MobiDB-lite"/>
    </source>
</evidence>
<feature type="domain" description="DUF6535" evidence="3">
    <location>
        <begin position="27"/>
        <end position="210"/>
    </location>
</feature>
<keyword evidence="2" id="KW-1133">Transmembrane helix</keyword>